<dbReference type="EMBL" id="JAUZMZ010000392">
    <property type="protein sequence ID" value="MEE2035577.1"/>
    <property type="molecule type" value="Genomic_DNA"/>
</dbReference>
<reference evidence="1 2" key="1">
    <citation type="submission" date="2023-08" db="EMBL/GenBank/DDBJ databases">
        <authorList>
            <person name="Girao M."/>
            <person name="Carvalho M.F."/>
        </authorList>
    </citation>
    <scope>NUCLEOTIDE SEQUENCE [LARGE SCALE GENOMIC DNA]</scope>
    <source>
        <strain evidence="1 2">CC-R104</strain>
    </source>
</reference>
<dbReference type="InterPro" id="IPR011009">
    <property type="entry name" value="Kinase-like_dom_sf"/>
</dbReference>
<feature type="non-terminal residue" evidence="1">
    <location>
        <position position="1"/>
    </location>
</feature>
<name>A0ABU7K209_9NOCA</name>
<dbReference type="Gene3D" id="3.90.1200.10">
    <property type="match status" value="1"/>
</dbReference>
<protein>
    <recommendedName>
        <fullName evidence="3">Maltokinase</fullName>
    </recommendedName>
</protein>
<organism evidence="1 2">
    <name type="scientific">Rhodococcus chondri</name>
    <dbReference type="NCBI Taxonomy" id="3065941"/>
    <lineage>
        <taxon>Bacteria</taxon>
        <taxon>Bacillati</taxon>
        <taxon>Actinomycetota</taxon>
        <taxon>Actinomycetes</taxon>
        <taxon>Mycobacteriales</taxon>
        <taxon>Nocardiaceae</taxon>
        <taxon>Rhodococcus</taxon>
    </lineage>
</organism>
<dbReference type="Proteomes" id="UP001331936">
    <property type="component" value="Unassembled WGS sequence"/>
</dbReference>
<accession>A0ABU7K209</accession>
<keyword evidence="2" id="KW-1185">Reference proteome</keyword>
<dbReference type="SUPFAM" id="SSF56112">
    <property type="entry name" value="Protein kinase-like (PK-like)"/>
    <property type="match status" value="1"/>
</dbReference>
<sequence length="206" mass="23086">GAAVADVHAHLARGLGTSQRPAAELVAGMLRRLEAASVEVHELVEFAPAVRAQFEEAASLGPITVQRIHADLHLGQVLRTPERWLLIDFEGEPAKSLQERREPDSPMRDVAGMLRSFDYAAHHSVRESESDGVATQREFRAQEWAQRNSAAFCDGYAEASGTDPREVGVLLRAYEIDKAVYEMVYEARHRPQWLRLPLNAIRRLVR</sequence>
<evidence type="ECO:0000313" key="1">
    <source>
        <dbReference type="EMBL" id="MEE2035577.1"/>
    </source>
</evidence>
<comment type="caution">
    <text evidence="1">The sequence shown here is derived from an EMBL/GenBank/DDBJ whole genome shotgun (WGS) entry which is preliminary data.</text>
</comment>
<gene>
    <name evidence="1" type="ORF">Q8814_26340</name>
</gene>
<proteinExistence type="predicted"/>
<evidence type="ECO:0000313" key="2">
    <source>
        <dbReference type="Proteomes" id="UP001331936"/>
    </source>
</evidence>
<evidence type="ECO:0008006" key="3">
    <source>
        <dbReference type="Google" id="ProtNLM"/>
    </source>
</evidence>